<dbReference type="InterPro" id="IPR019410">
    <property type="entry name" value="Methyltransf_16"/>
</dbReference>
<dbReference type="CDD" id="cd02440">
    <property type="entry name" value="AdoMet_MTases"/>
    <property type="match status" value="1"/>
</dbReference>
<name>A0AB34JVG7_PRYPA</name>
<dbReference type="EMBL" id="JBGBPQ010000004">
    <property type="protein sequence ID" value="KAL1525067.1"/>
    <property type="molecule type" value="Genomic_DNA"/>
</dbReference>
<dbReference type="Gene3D" id="3.40.50.150">
    <property type="entry name" value="Vaccinia Virus protein VP39"/>
    <property type="match status" value="1"/>
</dbReference>
<dbReference type="PANTHER" id="PTHR14614">
    <property type="entry name" value="HEPATOCELLULAR CARCINOMA-ASSOCIATED ANTIGEN"/>
    <property type="match status" value="1"/>
</dbReference>
<evidence type="ECO:0000313" key="2">
    <source>
        <dbReference type="Proteomes" id="UP001515480"/>
    </source>
</evidence>
<evidence type="ECO:0000313" key="1">
    <source>
        <dbReference type="EMBL" id="KAL1525067.1"/>
    </source>
</evidence>
<sequence>MADCFEAQRLAILTQSAPRRSRLPNRLDPFDCTLCAAHLHCLLARLRSRLLELLCRADVATQEVVIGQLRIGVLERRGAYATRLWQSSITLSRWLASCTELLHEKTVLEVGAGTGLCSLFLARATSARVLASDTSEAGLALLRQSAASQSLHVHTLRFDICSEDSLPQCDWMVASDLLYTPQLARSLARRCLEMVGRGGHAVVADPGRPTRRVFQAVLEEQGMRAAFVLPAEHPKCISASSTQLVLLHIENERHVSMFETCPEVVEG</sequence>
<gene>
    <name evidence="1" type="ORF">AB1Y20_019940</name>
</gene>
<dbReference type="SUPFAM" id="SSF53335">
    <property type="entry name" value="S-adenosyl-L-methionine-dependent methyltransferases"/>
    <property type="match status" value="1"/>
</dbReference>
<evidence type="ECO:0008006" key="3">
    <source>
        <dbReference type="Google" id="ProtNLM"/>
    </source>
</evidence>
<accession>A0AB34JVG7</accession>
<dbReference type="Pfam" id="PF10294">
    <property type="entry name" value="Methyltransf_16"/>
    <property type="match status" value="1"/>
</dbReference>
<reference evidence="1 2" key="1">
    <citation type="journal article" date="2024" name="Science">
        <title>Giant polyketide synthase enzymes in the biosynthesis of giant marine polyether toxins.</title>
        <authorList>
            <person name="Fallon T.R."/>
            <person name="Shende V.V."/>
            <person name="Wierzbicki I.H."/>
            <person name="Pendleton A.L."/>
            <person name="Watervoot N.F."/>
            <person name="Auber R.P."/>
            <person name="Gonzalez D.J."/>
            <person name="Wisecaver J.H."/>
            <person name="Moore B.S."/>
        </authorList>
    </citation>
    <scope>NUCLEOTIDE SEQUENCE [LARGE SCALE GENOMIC DNA]</scope>
    <source>
        <strain evidence="1 2">12B1</strain>
    </source>
</reference>
<protein>
    <recommendedName>
        <fullName evidence="3">Calmodulin-lysine N-methyltransferase</fullName>
    </recommendedName>
</protein>
<keyword evidence="2" id="KW-1185">Reference proteome</keyword>
<dbReference type="InterPro" id="IPR029063">
    <property type="entry name" value="SAM-dependent_MTases_sf"/>
</dbReference>
<dbReference type="AlphaFoldDB" id="A0AB34JVG7"/>
<organism evidence="1 2">
    <name type="scientific">Prymnesium parvum</name>
    <name type="common">Toxic golden alga</name>
    <dbReference type="NCBI Taxonomy" id="97485"/>
    <lineage>
        <taxon>Eukaryota</taxon>
        <taxon>Haptista</taxon>
        <taxon>Haptophyta</taxon>
        <taxon>Prymnesiophyceae</taxon>
        <taxon>Prymnesiales</taxon>
        <taxon>Prymnesiaceae</taxon>
        <taxon>Prymnesium</taxon>
    </lineage>
</organism>
<proteinExistence type="predicted"/>
<comment type="caution">
    <text evidence="1">The sequence shown here is derived from an EMBL/GenBank/DDBJ whole genome shotgun (WGS) entry which is preliminary data.</text>
</comment>
<dbReference type="Proteomes" id="UP001515480">
    <property type="component" value="Unassembled WGS sequence"/>
</dbReference>